<proteinExistence type="predicted"/>
<protein>
    <submittedName>
        <fullName evidence="1">Uncharacterized protein</fullName>
    </submittedName>
</protein>
<reference evidence="1" key="1">
    <citation type="journal article" date="2015" name="Nature">
        <title>Complex archaea that bridge the gap between prokaryotes and eukaryotes.</title>
        <authorList>
            <person name="Spang A."/>
            <person name="Saw J.H."/>
            <person name="Jorgensen S.L."/>
            <person name="Zaremba-Niedzwiedzka K."/>
            <person name="Martijn J."/>
            <person name="Lind A.E."/>
            <person name="van Eijk R."/>
            <person name="Schleper C."/>
            <person name="Guy L."/>
            <person name="Ettema T.J."/>
        </authorList>
    </citation>
    <scope>NUCLEOTIDE SEQUENCE</scope>
</reference>
<dbReference type="EMBL" id="LAZR01040876">
    <property type="protein sequence ID" value="KKL13384.1"/>
    <property type="molecule type" value="Genomic_DNA"/>
</dbReference>
<name>A0A0F9AUW4_9ZZZZ</name>
<comment type="caution">
    <text evidence="1">The sequence shown here is derived from an EMBL/GenBank/DDBJ whole genome shotgun (WGS) entry which is preliminary data.</text>
</comment>
<organism evidence="1">
    <name type="scientific">marine sediment metagenome</name>
    <dbReference type="NCBI Taxonomy" id="412755"/>
    <lineage>
        <taxon>unclassified sequences</taxon>
        <taxon>metagenomes</taxon>
        <taxon>ecological metagenomes</taxon>
    </lineage>
</organism>
<evidence type="ECO:0000313" key="1">
    <source>
        <dbReference type="EMBL" id="KKL13384.1"/>
    </source>
</evidence>
<gene>
    <name evidence="1" type="ORF">LCGC14_2526290</name>
</gene>
<accession>A0A0F9AUW4</accession>
<dbReference type="AlphaFoldDB" id="A0A0F9AUW4"/>
<sequence length="58" mass="6456">MFREIGSSKAVLQGATADKVDVLAKELMAKSDKPITIVQARVQIREQNPDLRDEQETS</sequence>